<organism evidence="19 20">
    <name type="scientific">Fusarium gaditjirri</name>
    <dbReference type="NCBI Taxonomy" id="282569"/>
    <lineage>
        <taxon>Eukaryota</taxon>
        <taxon>Fungi</taxon>
        <taxon>Dikarya</taxon>
        <taxon>Ascomycota</taxon>
        <taxon>Pezizomycotina</taxon>
        <taxon>Sordariomycetes</taxon>
        <taxon>Hypocreomycetidae</taxon>
        <taxon>Hypocreales</taxon>
        <taxon>Nectriaceae</taxon>
        <taxon>Fusarium</taxon>
        <taxon>Fusarium nisikadoi species complex</taxon>
    </lineage>
</organism>
<keyword evidence="12" id="KW-1015">Disulfide bond</keyword>
<dbReference type="GO" id="GO:0008843">
    <property type="term" value="F:endochitinase activity"/>
    <property type="evidence" value="ECO:0007669"/>
    <property type="project" value="UniProtKB-EC"/>
</dbReference>
<dbReference type="SMART" id="SM00636">
    <property type="entry name" value="Glyco_18"/>
    <property type="match status" value="1"/>
</dbReference>
<feature type="domain" description="GH18" evidence="18">
    <location>
        <begin position="115"/>
        <end position="478"/>
    </location>
</feature>
<dbReference type="SUPFAM" id="SSF51126">
    <property type="entry name" value="Pectin lyase-like"/>
    <property type="match status" value="2"/>
</dbReference>
<comment type="subcellular location">
    <subcellularLocation>
        <location evidence="2">Secreted</location>
    </subcellularLocation>
</comment>
<evidence type="ECO:0000259" key="18">
    <source>
        <dbReference type="PROSITE" id="PS51910"/>
    </source>
</evidence>
<evidence type="ECO:0000256" key="10">
    <source>
        <dbReference type="ARBA" id="ARBA00023295"/>
    </source>
</evidence>
<dbReference type="Proteomes" id="UP000604273">
    <property type="component" value="Unassembled WGS sequence"/>
</dbReference>
<dbReference type="InterPro" id="IPR024535">
    <property type="entry name" value="RHGA/B-epi-like_pectate_lyase"/>
</dbReference>
<dbReference type="GO" id="GO:0008061">
    <property type="term" value="F:chitin binding"/>
    <property type="evidence" value="ECO:0007669"/>
    <property type="project" value="UniProtKB-UniRule"/>
</dbReference>
<keyword evidence="6 12" id="KW-0147">Chitin-binding</keyword>
<evidence type="ECO:0000256" key="6">
    <source>
        <dbReference type="ARBA" id="ARBA00022669"/>
    </source>
</evidence>
<dbReference type="InterPro" id="IPR001002">
    <property type="entry name" value="Chitin-bd_1"/>
</dbReference>
<reference evidence="19" key="2">
    <citation type="submission" date="2020-05" db="EMBL/GenBank/DDBJ databases">
        <authorList>
            <person name="Kim H.-S."/>
            <person name="Proctor R.H."/>
            <person name="Brown D.W."/>
        </authorList>
    </citation>
    <scope>NUCLEOTIDE SEQUENCE</scope>
    <source>
        <strain evidence="19">NRRL 45417</strain>
    </source>
</reference>
<dbReference type="InterPro" id="IPR012334">
    <property type="entry name" value="Pectin_lyas_fold"/>
</dbReference>
<dbReference type="Gene3D" id="2.160.20.10">
    <property type="entry name" value="Single-stranded right-handed beta-helix, Pectin lyase-like"/>
    <property type="match status" value="2"/>
</dbReference>
<feature type="region of interest" description="Disordered" evidence="14">
    <location>
        <begin position="1312"/>
        <end position="1332"/>
    </location>
</feature>
<evidence type="ECO:0000256" key="1">
    <source>
        <dbReference type="ARBA" id="ARBA00000822"/>
    </source>
</evidence>
<dbReference type="InterPro" id="IPR011583">
    <property type="entry name" value="Chitinase_II/V-like_cat"/>
</dbReference>
<dbReference type="EMBL" id="JABFAI010000222">
    <property type="protein sequence ID" value="KAF4950044.1"/>
    <property type="molecule type" value="Genomic_DNA"/>
</dbReference>
<dbReference type="GO" id="GO:0000272">
    <property type="term" value="P:polysaccharide catabolic process"/>
    <property type="evidence" value="ECO:0007669"/>
    <property type="project" value="UniProtKB-KW"/>
</dbReference>
<evidence type="ECO:0000256" key="4">
    <source>
        <dbReference type="ARBA" id="ARBA00012729"/>
    </source>
</evidence>
<feature type="domain" description="Chitin-binding type-1" evidence="16">
    <location>
        <begin position="60"/>
        <end position="109"/>
    </location>
</feature>
<protein>
    <recommendedName>
        <fullName evidence="4">chitinase</fullName>
        <ecNumber evidence="4">3.2.1.14</ecNumber>
    </recommendedName>
</protein>
<dbReference type="PANTHER" id="PTHR11177">
    <property type="entry name" value="CHITINASE"/>
    <property type="match status" value="1"/>
</dbReference>
<dbReference type="SUPFAM" id="SSF51445">
    <property type="entry name" value="(Trans)glycosidases"/>
    <property type="match status" value="1"/>
</dbReference>
<comment type="similarity">
    <text evidence="3">Belongs to the glycosyl hydrolase 18 family. Chitinase class V subfamily.</text>
</comment>
<dbReference type="InterPro" id="IPR029070">
    <property type="entry name" value="Chitinase_insertion_sf"/>
</dbReference>
<evidence type="ECO:0000256" key="7">
    <source>
        <dbReference type="ARBA" id="ARBA00022801"/>
    </source>
</evidence>
<evidence type="ECO:0000256" key="11">
    <source>
        <dbReference type="ARBA" id="ARBA00023326"/>
    </source>
</evidence>
<dbReference type="SMART" id="SM00270">
    <property type="entry name" value="ChtBD1"/>
    <property type="match status" value="2"/>
</dbReference>
<evidence type="ECO:0000259" key="17">
    <source>
        <dbReference type="PROSITE" id="PS51782"/>
    </source>
</evidence>
<comment type="catalytic activity">
    <reaction evidence="1">
        <text>Random endo-hydrolysis of N-acetyl-beta-D-glucosaminide (1-&gt;4)-beta-linkages in chitin and chitodextrins.</text>
        <dbReference type="EC" id="3.2.1.14"/>
    </reaction>
</comment>
<keyword evidence="20" id="KW-1185">Reference proteome</keyword>
<dbReference type="PROSITE" id="PS50941">
    <property type="entry name" value="CHIT_BIND_I_2"/>
    <property type="match status" value="1"/>
</dbReference>
<keyword evidence="10 13" id="KW-0326">Glycosidase</keyword>
<dbReference type="GO" id="GO:0006032">
    <property type="term" value="P:chitin catabolic process"/>
    <property type="evidence" value="ECO:0007669"/>
    <property type="project" value="UniProtKB-KW"/>
</dbReference>
<dbReference type="CDD" id="cd00035">
    <property type="entry name" value="ChtBD1"/>
    <property type="match status" value="1"/>
</dbReference>
<proteinExistence type="inferred from homology"/>
<dbReference type="SUPFAM" id="SSF54556">
    <property type="entry name" value="Chitinase insertion domain"/>
    <property type="match status" value="1"/>
</dbReference>
<sequence length="2557" mass="282672">MRRLLEILLHILFLGVIVAAADECSASKSCEIGCCSKYGFCGLGPNFCGTKVCVNNCERKAECDPGDFGKQYVNATKCPLNVCCSRHGFCGTTKDFCGNKKVKRPSCSVNNQGFDRVVGYYEGWSANRPCNQFYPEQLPVGVYTHLNYAFASIDPVSFQVVPSLSTDVDMYKRVTNLKKADPDLKVFIAIGGWTFNDPGPTATTFSDIARSQANTEKFANSLRRFMTRYNFDGVDLDWEYPGAEDRSGRTEDYKNFPIFLRRLKAILKSSSGRDGVSLTLPASYWYLQHFDINAIQKHIDFFNIMSYDLHGTWDKGNKWVGAYLNSHTNLTEITQALDLLWRNNLSSDKVVLGLAFYGRAFTVENTACTKPGCTYASGGKARSCSNEVSVILNSEIDDIFNSSSVKPTLYKKEAVKILNYEKNQWVAYDDEDTFKLKADFARGQCLGGLMVWAVSHDTKDAKYTAALAKAANRKFVAALPATDGSSTTIKTKHAQCKWTNCAENCPSGWLRVPRADGQARKDEYMVDEGGCNGLGIHQFCCPPGEKVPQCGRYDFNNGGCGGKCPNSMVEIGSLSKYCDKSYEVACCSATGKSMQLYNQCSWSKDFPNCDKGTCSSGSVEIAKSMSGSGGAFCSVIGGAGGDPFSNKKKVGQERKYCCRDDLKDQKWTDCEWESHIGVIPKNWGGLGYCISGCPSDKVRVAMDYNSRECYNGGARAKCCTPSFSTTVTKNPEDKELADALDIFLDKPICTNETQSFRYESQEVVISRLTKILYSSVSLDTAATWDSKVGGKYKNLKYKSIRDWSRSDDYAVRLGSTRLPESIVCQLDFYNKNIGGEDVLMCYQGKSVRPKSKRSLDLPLDALSFVSMHGDTSSASPHGLSKRDMQYTITTISRLTGAQVILNVWGISYPSSGEFYATDSIWQRTYDFISTNCFDPAVGLIVRPPGNNDGLVTEHIFEKQGLLNFIRTTISGLLPDDRVSSFPGIDPSFWTTTAFHQLQNVAPIGGGELVPIRRIFTVLGADNYRDPFVLAGEKLNAVKSTLWGYNDLADPNMMNSWVLSDPARFMNQIRFVIGTIRYLNQDTVNRHLAGIITNLRVELARTEALYRSEHPTAAIPNVVARFDEWAYVHFRTISLNVQNFVFQWVELFSIDIVQVLGHLTNMDSGVFSVYRMLWGLLAFCPLVLGHTGHHHLHQRHHQHSHHHDGMKARSDISISDAESAVEKALAALAEINKARVEHPSFNKYEMVKDSDLSLADPLDYSSNSTKAKRDTGAAPYVIPSQLQDAARTIAESKPQKPSGDHAEVATRIRAKYDHKNNDTNAPNPLDRPDGRLGMFGPDSKQKIIERAAGYWMVDMPQLGFAPYAPKGYKASLPFHVWRNVKDFGAKGDGKTDDTAAINRAISDGQRCGPECGASTKVPAVIYFPPGTYLVSSPIIQYYNTQFLGDPHSVPTILAASSFVGLGVITSDVYITDDQQWYLNTANFLRSIRNFNMDIRLTNPTAYVCAIHWQVAQATSLENIEFYMLYNSEVPSNTQQGIYMENGSGGFMADLTFVGGNFGIRGGQVSNGNSAYFGNQQFTTSHLVFVNCNTAVQVHWDWAWTMHDYVIESCGSGLVVVGGAGGPQSSGQSVGSLILVDSIIANTPKGIVSSLVGENSTSFLLQNVGFFNVKQSVIDATKNKVLVAGGNEVVLKSWGFGQIKNATSDTGFFVNGDNIPAMNRSKSLVGSQYDKLEPNLFSRRRPKYYDEPKSNVMNVKALGAKGDGVTDDTIVLNSILSGAANTSSIVYFPYGVYIVTDTLRVPIGSRIIGQAWSQIMGKGSNFEDELKPRAVVQVGRRGDVGIIEIQDVMFTVNGATAGAVVVEWNAKEATQGSVGLWDSHIRVGGAAGSDLQYTNCPKLSGSVNPKCKAASILFHLTPGSSVYLENAWNWVADHDLDRKNRDQVDVYVARGMLIESDLAYLWGTASEHCIFYQYQLSNASNILMGMIQTETPYYQPTPQAPKPFEASVGLFANDPTFKACKDDRCRMSLAVRILDSTAVYILGTGLYSWFYNYKQDCVKSQNCQTKGFEVEESYDLWVYNLCTKAIIEMVSPRNSTPTYARDNVNGFLSSILAWLQGSKEVAGKRAFPGFLIHQPDDVIEFDVPENCQTALTQRVLCDWDVSDFTRPKYRGSLESRSKTDLICDAGCGESLRSWFNNVELACRGYTLGGAVPMLWAGYMWAGYNETCLKDSSGQYCNDVISKFTRVSDYTKMPRGEMCSTCYVERLAMMQASPYSIYDDYYERQLQYIYTECGLKGNTTVPNSLMPELEDNSLDCGTDEWYTTSTGETCDSIGLKRGVSSASLFIMNQYRLPNCSADAMIEPGTKLCMPAKCDRVHQLRTEEDCHLLESNATNKLLEGDIQLYNPWVGYNCINLQEFTAVYGNIICFGPEIEQNNTSSNSTDTTTPQPFNPYTYNKIAPPKGAKVPQGTTERCGRWYVAGKEDSCAHICAVSSIDIDLLFMVNTGLGTNAAACSAKLVAGNAYCVGPNHDWKVPYPQRTSVSTTIYITDGYVWPAETGE</sequence>
<dbReference type="Pfam" id="PF12708">
    <property type="entry name" value="Pect-lyase_RHGA_epim"/>
    <property type="match status" value="2"/>
</dbReference>
<dbReference type="InterPro" id="IPR001579">
    <property type="entry name" value="Glyco_hydro_18_chit_AS"/>
</dbReference>
<feature type="disulfide bond" evidence="12">
    <location>
        <begin position="83"/>
        <end position="97"/>
    </location>
</feature>
<evidence type="ECO:0000256" key="13">
    <source>
        <dbReference type="RuleBase" id="RU000489"/>
    </source>
</evidence>
<dbReference type="InterPro" id="IPR036861">
    <property type="entry name" value="Endochitinase-like_sf"/>
</dbReference>
<evidence type="ECO:0000313" key="19">
    <source>
        <dbReference type="EMBL" id="KAF4950044.1"/>
    </source>
</evidence>
<dbReference type="EC" id="3.2.1.14" evidence="4"/>
<dbReference type="InterPro" id="IPR017853">
    <property type="entry name" value="GH"/>
</dbReference>
<dbReference type="PROSITE" id="PS51910">
    <property type="entry name" value="GH18_2"/>
    <property type="match status" value="1"/>
</dbReference>
<accession>A0A8H4WUA1</accession>
<comment type="caution">
    <text evidence="19">The sequence shown here is derived from an EMBL/GenBank/DDBJ whole genome shotgun (WGS) entry which is preliminary data.</text>
</comment>
<dbReference type="OrthoDB" id="5985073at2759"/>
<dbReference type="InterPro" id="IPR018371">
    <property type="entry name" value="Chitin-binding_1_CS"/>
</dbReference>
<comment type="caution">
    <text evidence="12">Lacks conserved residue(s) required for the propagation of feature annotation.</text>
</comment>
<dbReference type="PROSITE" id="PS01095">
    <property type="entry name" value="GH18_1"/>
    <property type="match status" value="1"/>
</dbReference>
<dbReference type="InterPro" id="IPR011050">
    <property type="entry name" value="Pectin_lyase_fold/virulence"/>
</dbReference>
<evidence type="ECO:0000259" key="16">
    <source>
        <dbReference type="PROSITE" id="PS50941"/>
    </source>
</evidence>
<evidence type="ECO:0000256" key="14">
    <source>
        <dbReference type="SAM" id="MobiDB-lite"/>
    </source>
</evidence>
<evidence type="ECO:0000256" key="5">
    <source>
        <dbReference type="ARBA" id="ARBA00022525"/>
    </source>
</evidence>
<dbReference type="PANTHER" id="PTHR11177:SF333">
    <property type="entry name" value="CHITINASE"/>
    <property type="match status" value="1"/>
</dbReference>
<feature type="domain" description="LysM" evidence="17">
    <location>
        <begin position="2317"/>
        <end position="2366"/>
    </location>
</feature>
<dbReference type="GO" id="GO:0005576">
    <property type="term" value="C:extracellular region"/>
    <property type="evidence" value="ECO:0007669"/>
    <property type="project" value="UniProtKB-SubCell"/>
</dbReference>
<dbReference type="Gene3D" id="3.20.20.80">
    <property type="entry name" value="Glycosidases"/>
    <property type="match status" value="1"/>
</dbReference>
<dbReference type="Pfam" id="PF00704">
    <property type="entry name" value="Glyco_hydro_18"/>
    <property type="match status" value="1"/>
</dbReference>
<name>A0A8H4WUA1_9HYPO</name>
<dbReference type="CDD" id="cd00118">
    <property type="entry name" value="LysM"/>
    <property type="match status" value="1"/>
</dbReference>
<evidence type="ECO:0000256" key="3">
    <source>
        <dbReference type="ARBA" id="ARBA00008682"/>
    </source>
</evidence>
<gene>
    <name evidence="19" type="ORF">FGADI_8490</name>
</gene>
<evidence type="ECO:0000256" key="9">
    <source>
        <dbReference type="ARBA" id="ARBA00023277"/>
    </source>
</evidence>
<evidence type="ECO:0000256" key="12">
    <source>
        <dbReference type="PROSITE-ProRule" id="PRU00261"/>
    </source>
</evidence>
<feature type="chain" id="PRO_5034385060" description="chitinase" evidence="15">
    <location>
        <begin position="22"/>
        <end position="2557"/>
    </location>
</feature>
<reference evidence="19" key="1">
    <citation type="journal article" date="2020" name="BMC Genomics">
        <title>Correction to: Identification and distribution of gene clusters required for synthesis of sphingolipid metabolism inhibitors in diverse species of the filamentous fungus Fusarium.</title>
        <authorList>
            <person name="Kim H.S."/>
            <person name="Lohmar J.M."/>
            <person name="Busman M."/>
            <person name="Brown D.W."/>
            <person name="Naumann T.A."/>
            <person name="Divon H.H."/>
            <person name="Lysoe E."/>
            <person name="Uhlig S."/>
            <person name="Proctor R.H."/>
        </authorList>
    </citation>
    <scope>NUCLEOTIDE SEQUENCE</scope>
    <source>
        <strain evidence="19">NRRL 45417</strain>
    </source>
</reference>
<feature type="signal peptide" evidence="15">
    <location>
        <begin position="1"/>
        <end position="21"/>
    </location>
</feature>
<keyword evidence="7 13" id="KW-0378">Hydrolase</keyword>
<dbReference type="FunFam" id="2.160.20.10:FF:000049">
    <property type="entry name" value="Putative exo-beta-1,3-glucanase"/>
    <property type="match status" value="1"/>
</dbReference>
<evidence type="ECO:0000256" key="2">
    <source>
        <dbReference type="ARBA" id="ARBA00004613"/>
    </source>
</evidence>
<feature type="disulfide bond" evidence="12">
    <location>
        <begin position="78"/>
        <end position="90"/>
    </location>
</feature>
<keyword evidence="8" id="KW-0146">Chitin degradation</keyword>
<dbReference type="PROSITE" id="PS00026">
    <property type="entry name" value="CHIT_BIND_I_1"/>
    <property type="match status" value="1"/>
</dbReference>
<keyword evidence="15" id="KW-0732">Signal</keyword>
<dbReference type="Pfam" id="PF00187">
    <property type="entry name" value="Chitin_bind_1"/>
    <property type="match status" value="1"/>
</dbReference>
<dbReference type="InterPro" id="IPR050314">
    <property type="entry name" value="Glycosyl_Hydrlase_18"/>
</dbReference>
<dbReference type="CDD" id="cd23668">
    <property type="entry name" value="GH55_beta13glucanase-like"/>
    <property type="match status" value="1"/>
</dbReference>
<dbReference type="Gene3D" id="3.30.60.10">
    <property type="entry name" value="Endochitinase-like"/>
    <property type="match status" value="1"/>
</dbReference>
<evidence type="ECO:0000256" key="8">
    <source>
        <dbReference type="ARBA" id="ARBA00023024"/>
    </source>
</evidence>
<dbReference type="SUPFAM" id="SSF57016">
    <property type="entry name" value="Plant lectins/antimicrobial peptides"/>
    <property type="match status" value="1"/>
</dbReference>
<dbReference type="InterPro" id="IPR018392">
    <property type="entry name" value="LysM"/>
</dbReference>
<evidence type="ECO:0000313" key="20">
    <source>
        <dbReference type="Proteomes" id="UP000604273"/>
    </source>
</evidence>
<keyword evidence="9" id="KW-0119">Carbohydrate metabolism</keyword>
<dbReference type="InterPro" id="IPR001223">
    <property type="entry name" value="Glyco_hydro18_cat"/>
</dbReference>
<keyword evidence="11" id="KW-0624">Polysaccharide degradation</keyword>
<dbReference type="Gene3D" id="3.10.50.10">
    <property type="match status" value="1"/>
</dbReference>
<evidence type="ECO:0000256" key="15">
    <source>
        <dbReference type="SAM" id="SignalP"/>
    </source>
</evidence>
<keyword evidence="5" id="KW-0964">Secreted</keyword>
<dbReference type="PROSITE" id="PS51782">
    <property type="entry name" value="LYSM"/>
    <property type="match status" value="1"/>
</dbReference>